<dbReference type="InterPro" id="IPR013785">
    <property type="entry name" value="Aldolase_TIM"/>
</dbReference>
<name>A0A6V8PZS8_9ACTN</name>
<dbReference type="InterPro" id="IPR023885">
    <property type="entry name" value="4Fe4S-binding_SPASM_dom"/>
</dbReference>
<dbReference type="AlphaFoldDB" id="A0A6V8PZS8"/>
<dbReference type="Gene3D" id="3.20.20.70">
    <property type="entry name" value="Aldolase class I"/>
    <property type="match status" value="1"/>
</dbReference>
<evidence type="ECO:0000313" key="2">
    <source>
        <dbReference type="EMBL" id="GFP37723.1"/>
    </source>
</evidence>
<reference evidence="2 3" key="1">
    <citation type="journal article" date="2020" name="Front. Microbiol.">
        <title>Single-cell genomics of novel Actinobacteria with the Wood-Ljungdahl pathway discovered in a serpentinizing system.</title>
        <authorList>
            <person name="Merino N."/>
            <person name="Kawai M."/>
            <person name="Boyd E.S."/>
            <person name="Colman D.R."/>
            <person name="McGlynn S.E."/>
            <person name="Nealson K.H."/>
            <person name="Kurokawa K."/>
            <person name="Hongoh Y."/>
        </authorList>
    </citation>
    <scope>NUCLEOTIDE SEQUENCE [LARGE SCALE GENOMIC DNA]</scope>
    <source>
        <strain evidence="2 3">S44</strain>
    </source>
</reference>
<gene>
    <name evidence="2" type="ORF">HKBW3S44_01400</name>
</gene>
<dbReference type="Proteomes" id="UP000561271">
    <property type="component" value="Unassembled WGS sequence"/>
</dbReference>
<feature type="domain" description="4Fe4S-binding SPASM" evidence="1">
    <location>
        <begin position="7"/>
        <end position="57"/>
    </location>
</feature>
<sequence length="66" mass="7969">MERCLYVVLTKMIHTVVLGDLENASIKEVWGGEKLKKYRKVHLDKEFDKIPLCKDCTCYFTWWMRK</sequence>
<accession>A0A6V8PZS8</accession>
<evidence type="ECO:0000313" key="3">
    <source>
        <dbReference type="Proteomes" id="UP000561271"/>
    </source>
</evidence>
<proteinExistence type="predicted"/>
<dbReference type="Pfam" id="PF13186">
    <property type="entry name" value="SPASM"/>
    <property type="match status" value="1"/>
</dbReference>
<organism evidence="2 3">
    <name type="scientific">Candidatus Hakubella thermalkaliphila</name>
    <dbReference type="NCBI Taxonomy" id="2754717"/>
    <lineage>
        <taxon>Bacteria</taxon>
        <taxon>Bacillati</taxon>
        <taxon>Actinomycetota</taxon>
        <taxon>Actinomycetota incertae sedis</taxon>
        <taxon>Candidatus Hakubellales</taxon>
        <taxon>Candidatus Hakubellaceae</taxon>
        <taxon>Candidatus Hakubella</taxon>
    </lineage>
</organism>
<evidence type="ECO:0000259" key="1">
    <source>
        <dbReference type="Pfam" id="PF13186"/>
    </source>
</evidence>
<protein>
    <recommendedName>
        <fullName evidence="1">4Fe4S-binding SPASM domain-containing protein</fullName>
    </recommendedName>
</protein>
<dbReference type="EMBL" id="BLSC01000145">
    <property type="protein sequence ID" value="GFP37723.1"/>
    <property type="molecule type" value="Genomic_DNA"/>
</dbReference>
<comment type="caution">
    <text evidence="2">The sequence shown here is derived from an EMBL/GenBank/DDBJ whole genome shotgun (WGS) entry which is preliminary data.</text>
</comment>